<dbReference type="PANTHER" id="PTHR43046:SF16">
    <property type="entry name" value="ADP-RIBOSE PYROPHOSPHATASE YJHB-RELATED"/>
    <property type="match status" value="1"/>
</dbReference>
<accession>A0A918G4W9</accession>
<evidence type="ECO:0000256" key="4">
    <source>
        <dbReference type="RuleBase" id="RU003476"/>
    </source>
</evidence>
<dbReference type="PANTHER" id="PTHR43046">
    <property type="entry name" value="GDP-MANNOSE MANNOSYL HYDROLASE"/>
    <property type="match status" value="1"/>
</dbReference>
<evidence type="ECO:0000313" key="7">
    <source>
        <dbReference type="EMBL" id="GGS18324.1"/>
    </source>
</evidence>
<dbReference type="InterPro" id="IPR015797">
    <property type="entry name" value="NUDIX_hydrolase-like_dom_sf"/>
</dbReference>
<dbReference type="Gene3D" id="3.90.79.10">
    <property type="entry name" value="Nucleoside Triphosphate Pyrophosphohydrolase"/>
    <property type="match status" value="1"/>
</dbReference>
<comment type="cofactor">
    <cofactor evidence="1">
        <name>Mg(2+)</name>
        <dbReference type="ChEBI" id="CHEBI:18420"/>
    </cofactor>
</comment>
<comment type="similarity">
    <text evidence="2 4">Belongs to the Nudix hydrolase family.</text>
</comment>
<dbReference type="PROSITE" id="PS00893">
    <property type="entry name" value="NUDIX_BOX"/>
    <property type="match status" value="1"/>
</dbReference>
<evidence type="ECO:0000259" key="6">
    <source>
        <dbReference type="PROSITE" id="PS51462"/>
    </source>
</evidence>
<dbReference type="SUPFAM" id="SSF55811">
    <property type="entry name" value="Nudix"/>
    <property type="match status" value="1"/>
</dbReference>
<dbReference type="AlphaFoldDB" id="A0A918G4W9"/>
<organism evidence="7 8">
    <name type="scientific">Streptomyces griseoviridis</name>
    <dbReference type="NCBI Taxonomy" id="45398"/>
    <lineage>
        <taxon>Bacteria</taxon>
        <taxon>Bacillati</taxon>
        <taxon>Actinomycetota</taxon>
        <taxon>Actinomycetes</taxon>
        <taxon>Kitasatosporales</taxon>
        <taxon>Streptomycetaceae</taxon>
        <taxon>Streptomyces</taxon>
    </lineage>
</organism>
<gene>
    <name evidence="7" type="ORF">GCM10010238_03050</name>
</gene>
<evidence type="ECO:0000256" key="3">
    <source>
        <dbReference type="ARBA" id="ARBA00022801"/>
    </source>
</evidence>
<dbReference type="InterPro" id="IPR000086">
    <property type="entry name" value="NUDIX_hydrolase_dom"/>
</dbReference>
<keyword evidence="8" id="KW-1185">Reference proteome</keyword>
<feature type="domain" description="Nudix hydrolase" evidence="6">
    <location>
        <begin position="1"/>
        <end position="136"/>
    </location>
</feature>
<sequence length="159" mass="17013">MAAYALCVRDGRVLLARMPGRRGGPPEWVLPGGGVEHGEDPCDAVVRELAEETGYRVEVTALLGVDSLRATLPRRFGRAVDHHAVRLLYAGRVVAGDLRPETGGSTDLAAWHPLDAVPSLVRVPLVDTGLRLWRERPATGRAGAEQGRDPGSAAPCPER</sequence>
<dbReference type="PRINTS" id="PR00502">
    <property type="entry name" value="NUDIXFAMILY"/>
</dbReference>
<dbReference type="InterPro" id="IPR020476">
    <property type="entry name" value="Nudix_hydrolase"/>
</dbReference>
<dbReference type="CDD" id="cd02883">
    <property type="entry name" value="NUDIX_Hydrolase"/>
    <property type="match status" value="1"/>
</dbReference>
<protein>
    <recommendedName>
        <fullName evidence="6">Nudix hydrolase domain-containing protein</fullName>
    </recommendedName>
</protein>
<keyword evidence="3 4" id="KW-0378">Hydrolase</keyword>
<evidence type="ECO:0000256" key="5">
    <source>
        <dbReference type="SAM" id="MobiDB-lite"/>
    </source>
</evidence>
<feature type="region of interest" description="Disordered" evidence="5">
    <location>
        <begin position="137"/>
        <end position="159"/>
    </location>
</feature>
<dbReference type="Pfam" id="PF00293">
    <property type="entry name" value="NUDIX"/>
    <property type="match status" value="1"/>
</dbReference>
<dbReference type="GO" id="GO:0016787">
    <property type="term" value="F:hydrolase activity"/>
    <property type="evidence" value="ECO:0007669"/>
    <property type="project" value="UniProtKB-KW"/>
</dbReference>
<dbReference type="PROSITE" id="PS51462">
    <property type="entry name" value="NUDIX"/>
    <property type="match status" value="1"/>
</dbReference>
<evidence type="ECO:0000313" key="8">
    <source>
        <dbReference type="Proteomes" id="UP000653493"/>
    </source>
</evidence>
<dbReference type="EMBL" id="BMSL01000001">
    <property type="protein sequence ID" value="GGS18324.1"/>
    <property type="molecule type" value="Genomic_DNA"/>
</dbReference>
<reference evidence="7" key="1">
    <citation type="journal article" date="2014" name="Int. J. Syst. Evol. Microbiol.">
        <title>Complete genome sequence of Corynebacterium casei LMG S-19264T (=DSM 44701T), isolated from a smear-ripened cheese.</title>
        <authorList>
            <consortium name="US DOE Joint Genome Institute (JGI-PGF)"/>
            <person name="Walter F."/>
            <person name="Albersmeier A."/>
            <person name="Kalinowski J."/>
            <person name="Ruckert C."/>
        </authorList>
    </citation>
    <scope>NUCLEOTIDE SEQUENCE</scope>
    <source>
        <strain evidence="7">JCM 4234</strain>
    </source>
</reference>
<proteinExistence type="inferred from homology"/>
<dbReference type="Proteomes" id="UP000653493">
    <property type="component" value="Unassembled WGS sequence"/>
</dbReference>
<dbReference type="InterPro" id="IPR020084">
    <property type="entry name" value="NUDIX_hydrolase_CS"/>
</dbReference>
<comment type="caution">
    <text evidence="7">The sequence shown here is derived from an EMBL/GenBank/DDBJ whole genome shotgun (WGS) entry which is preliminary data.</text>
</comment>
<evidence type="ECO:0000256" key="2">
    <source>
        <dbReference type="ARBA" id="ARBA00005582"/>
    </source>
</evidence>
<name>A0A918G4W9_STRGD</name>
<evidence type="ECO:0000256" key="1">
    <source>
        <dbReference type="ARBA" id="ARBA00001946"/>
    </source>
</evidence>
<reference evidence="7" key="2">
    <citation type="submission" date="2020-09" db="EMBL/GenBank/DDBJ databases">
        <authorList>
            <person name="Sun Q."/>
            <person name="Ohkuma M."/>
        </authorList>
    </citation>
    <scope>NUCLEOTIDE SEQUENCE</scope>
    <source>
        <strain evidence="7">JCM 4234</strain>
    </source>
</reference>